<feature type="region of interest" description="Disordered" evidence="1">
    <location>
        <begin position="154"/>
        <end position="365"/>
    </location>
</feature>
<accession>A0A1X0NGK9</accession>
<dbReference type="Proteomes" id="UP000192257">
    <property type="component" value="Unassembled WGS sequence"/>
</dbReference>
<dbReference type="GeneID" id="39990586"/>
<proteinExistence type="predicted"/>
<dbReference type="RefSeq" id="XP_028877938.1">
    <property type="nucleotide sequence ID" value="XM_029030806.1"/>
</dbReference>
<evidence type="ECO:0000256" key="2">
    <source>
        <dbReference type="SAM" id="SignalP"/>
    </source>
</evidence>
<feature type="region of interest" description="Disordered" evidence="1">
    <location>
        <begin position="73"/>
        <end position="122"/>
    </location>
</feature>
<keyword evidence="4" id="KW-1185">Reference proteome</keyword>
<feature type="compositionally biased region" description="Polar residues" evidence="1">
    <location>
        <begin position="289"/>
        <end position="334"/>
    </location>
</feature>
<dbReference type="EMBL" id="NBCO01000055">
    <property type="protein sequence ID" value="ORC83872.1"/>
    <property type="molecule type" value="Genomic_DNA"/>
</dbReference>
<keyword evidence="2" id="KW-0732">Signal</keyword>
<feature type="signal peptide" evidence="2">
    <location>
        <begin position="1"/>
        <end position="28"/>
    </location>
</feature>
<feature type="compositionally biased region" description="Low complexity" evidence="1">
    <location>
        <begin position="227"/>
        <end position="236"/>
    </location>
</feature>
<feature type="compositionally biased region" description="Low complexity" evidence="1">
    <location>
        <begin position="271"/>
        <end position="288"/>
    </location>
</feature>
<sequence>MTKAVMVRCYLLCLLTLALCCACGLVWTDSPKASDALIKTSTVGIPSLVRRAISAEDVGEQGSWIVYDEDVAESPPCDNSDSHGCRTTIDPHRSGGEDLKQKKVENEEEVKRRQEPDQADSELEISQASHLVKQHRGANLSKPLGATGVKVPEVSLGSSESSPDERAKQLSSRSSDAPEEPTKLVSELSTETNTDNTLNSGRVEPGSVIESGQVDESSGGSSGGSSGSSSSSAASHPSPPTHNNPTPGDPEPAIPTPASPADGSSVAAADGQTGNSGNNTTGETTSNQRNEAPQPSSSSPNTPDTGNAGESETTLTENGTASTERESTNNQEGVESNTDNTTTLTTLPPELTNSKKGDLDSSSSISSSVWVRVPLLIVVTLACILLC</sequence>
<feature type="compositionally biased region" description="Pro residues" evidence="1">
    <location>
        <begin position="237"/>
        <end position="258"/>
    </location>
</feature>
<organism evidence="3 4">
    <name type="scientific">Trypanosoma theileri</name>
    <dbReference type="NCBI Taxonomy" id="67003"/>
    <lineage>
        <taxon>Eukaryota</taxon>
        <taxon>Discoba</taxon>
        <taxon>Euglenozoa</taxon>
        <taxon>Kinetoplastea</taxon>
        <taxon>Metakinetoplastina</taxon>
        <taxon>Trypanosomatida</taxon>
        <taxon>Trypanosomatidae</taxon>
        <taxon>Trypanosoma</taxon>
    </lineage>
</organism>
<evidence type="ECO:0000313" key="3">
    <source>
        <dbReference type="EMBL" id="ORC83872.1"/>
    </source>
</evidence>
<reference evidence="3 4" key="1">
    <citation type="submission" date="2017-03" db="EMBL/GenBank/DDBJ databases">
        <title>An alternative strategy for trypanosome survival in the mammalian bloodstream revealed through genome and transcriptome analysis of the ubiquitous bovine parasite Trypanosoma (Megatrypanum) theileri.</title>
        <authorList>
            <person name="Kelly S."/>
            <person name="Ivens A."/>
            <person name="Mott A."/>
            <person name="O'Neill E."/>
            <person name="Emms D."/>
            <person name="Macleod O."/>
            <person name="Voorheis P."/>
            <person name="Matthews J."/>
            <person name="Matthews K."/>
            <person name="Carrington M."/>
        </authorList>
    </citation>
    <scope>NUCLEOTIDE SEQUENCE [LARGE SCALE GENOMIC DNA]</scope>
    <source>
        <strain evidence="3">Edinburgh</strain>
    </source>
</reference>
<evidence type="ECO:0008006" key="5">
    <source>
        <dbReference type="Google" id="ProtNLM"/>
    </source>
</evidence>
<dbReference type="VEuPathDB" id="TriTrypDB:TM35_000551410"/>
<evidence type="ECO:0000313" key="4">
    <source>
        <dbReference type="Proteomes" id="UP000192257"/>
    </source>
</evidence>
<feature type="compositionally biased region" description="Low complexity" evidence="1">
    <location>
        <begin position="335"/>
        <end position="352"/>
    </location>
</feature>
<protein>
    <recommendedName>
        <fullName evidence="5">Mucin-associated surface protein (MASP)</fullName>
    </recommendedName>
</protein>
<gene>
    <name evidence="3" type="ORF">TM35_000551410</name>
</gene>
<feature type="chain" id="PRO_5013185186" description="Mucin-associated surface protein (MASP)" evidence="2">
    <location>
        <begin position="29"/>
        <end position="387"/>
    </location>
</feature>
<dbReference type="AlphaFoldDB" id="A0A1X0NGK9"/>
<comment type="caution">
    <text evidence="3">The sequence shown here is derived from an EMBL/GenBank/DDBJ whole genome shotgun (WGS) entry which is preliminary data.</text>
</comment>
<feature type="compositionally biased region" description="Polar residues" evidence="1">
    <location>
        <begin position="187"/>
        <end position="200"/>
    </location>
</feature>
<feature type="compositionally biased region" description="Basic and acidic residues" evidence="1">
    <location>
        <begin position="80"/>
        <end position="116"/>
    </location>
</feature>
<name>A0A1X0NGK9_9TRYP</name>
<evidence type="ECO:0000256" key="1">
    <source>
        <dbReference type="SAM" id="MobiDB-lite"/>
    </source>
</evidence>